<evidence type="ECO:0000256" key="1">
    <source>
        <dbReference type="ARBA" id="ARBA00001933"/>
    </source>
</evidence>
<organism evidence="7 8">
    <name type="scientific">Streptomyces albireticuli</name>
    <dbReference type="NCBI Taxonomy" id="1940"/>
    <lineage>
        <taxon>Bacteria</taxon>
        <taxon>Bacillati</taxon>
        <taxon>Actinomycetota</taxon>
        <taxon>Actinomycetes</taxon>
        <taxon>Kitasatosporales</taxon>
        <taxon>Streptomycetaceae</taxon>
        <taxon>Streptomyces</taxon>
    </lineage>
</organism>
<dbReference type="AlphaFoldDB" id="A0A2A2D0W2"/>
<dbReference type="Proteomes" id="UP000218944">
    <property type="component" value="Unassembled WGS sequence"/>
</dbReference>
<dbReference type="PANTHER" id="PTHR30244:SF34">
    <property type="entry name" value="DTDP-4-AMINO-4,6-DIDEOXYGALACTOSE TRANSAMINASE"/>
    <property type="match status" value="1"/>
</dbReference>
<dbReference type="GO" id="GO:0030170">
    <property type="term" value="F:pyridoxal phosphate binding"/>
    <property type="evidence" value="ECO:0007669"/>
    <property type="project" value="TreeGrafter"/>
</dbReference>
<evidence type="ECO:0000256" key="3">
    <source>
        <dbReference type="ARBA" id="ARBA00022679"/>
    </source>
</evidence>
<keyword evidence="3 7" id="KW-0808">Transferase</keyword>
<dbReference type="Gene3D" id="3.40.640.10">
    <property type="entry name" value="Type I PLP-dependent aspartate aminotransferase-like (Major domain)"/>
    <property type="match status" value="1"/>
</dbReference>
<keyword evidence="8" id="KW-1185">Reference proteome</keyword>
<gene>
    <name evidence="7" type="ORF">CK936_31880</name>
</gene>
<name>A0A2A2D0W2_9ACTN</name>
<comment type="similarity">
    <text evidence="5">Belongs to the DegT/DnrJ/EryC1 family. L-glutamine:2-deoxy-scyllo-inosose/scyllo-inosose aminotransferase subfamily.</text>
</comment>
<comment type="caution">
    <text evidence="7">The sequence shown here is derived from an EMBL/GenBank/DDBJ whole genome shotgun (WGS) entry which is preliminary data.</text>
</comment>
<dbReference type="GO" id="GO:0008483">
    <property type="term" value="F:transaminase activity"/>
    <property type="evidence" value="ECO:0007669"/>
    <property type="project" value="UniProtKB-KW"/>
</dbReference>
<evidence type="ECO:0000313" key="8">
    <source>
        <dbReference type="Proteomes" id="UP000218944"/>
    </source>
</evidence>
<dbReference type="InterPro" id="IPR015424">
    <property type="entry name" value="PyrdxlP-dep_Trfase"/>
</dbReference>
<keyword evidence="4 6" id="KW-0663">Pyridoxal phosphate</keyword>
<evidence type="ECO:0000256" key="4">
    <source>
        <dbReference type="ARBA" id="ARBA00022898"/>
    </source>
</evidence>
<dbReference type="SUPFAM" id="SSF53383">
    <property type="entry name" value="PLP-dependent transferases"/>
    <property type="match status" value="1"/>
</dbReference>
<dbReference type="Gene3D" id="3.90.1150.10">
    <property type="entry name" value="Aspartate Aminotransferase, domain 1"/>
    <property type="match status" value="1"/>
</dbReference>
<reference evidence="7 8" key="1">
    <citation type="submission" date="2017-08" db="EMBL/GenBank/DDBJ databases">
        <title>Genome sequence of Streptomyces albireticuli NRRL B-1670.</title>
        <authorList>
            <person name="Graham D.E."/>
            <person name="Mahan K.M."/>
            <person name="Klingeman D.M."/>
            <person name="Hettich R.L."/>
            <person name="Parry R.J."/>
            <person name="Spain J.C."/>
        </authorList>
    </citation>
    <scope>NUCLEOTIDE SEQUENCE [LARGE SCALE GENOMIC DNA]</scope>
    <source>
        <strain evidence="7 8">NRRL B-1670</strain>
    </source>
</reference>
<dbReference type="GO" id="GO:0000271">
    <property type="term" value="P:polysaccharide biosynthetic process"/>
    <property type="evidence" value="ECO:0007669"/>
    <property type="project" value="TreeGrafter"/>
</dbReference>
<dbReference type="EMBL" id="NSJV01000600">
    <property type="protein sequence ID" value="PAU44980.1"/>
    <property type="molecule type" value="Genomic_DNA"/>
</dbReference>
<proteinExistence type="inferred from homology"/>
<dbReference type="PANTHER" id="PTHR30244">
    <property type="entry name" value="TRANSAMINASE"/>
    <property type="match status" value="1"/>
</dbReference>
<dbReference type="InterPro" id="IPR015422">
    <property type="entry name" value="PyrdxlP-dep_Trfase_small"/>
</dbReference>
<evidence type="ECO:0000313" key="7">
    <source>
        <dbReference type="EMBL" id="PAU44980.1"/>
    </source>
</evidence>
<dbReference type="InterPro" id="IPR000653">
    <property type="entry name" value="DegT/StrS_aminotransferase"/>
</dbReference>
<dbReference type="Pfam" id="PF01041">
    <property type="entry name" value="DegT_DnrJ_EryC1"/>
    <property type="match status" value="1"/>
</dbReference>
<keyword evidence="2 7" id="KW-0032">Aminotransferase</keyword>
<dbReference type="CDD" id="cd00616">
    <property type="entry name" value="AHBA_syn"/>
    <property type="match status" value="1"/>
</dbReference>
<evidence type="ECO:0000256" key="2">
    <source>
        <dbReference type="ARBA" id="ARBA00022576"/>
    </source>
</evidence>
<evidence type="ECO:0000256" key="6">
    <source>
        <dbReference type="RuleBase" id="RU004508"/>
    </source>
</evidence>
<sequence length="467" mass="51093">MTAQRPTDPASRLAMLGGTRAVPKDLRIAAWPRVTEQDEEAVRLALASGRYTTASSGEREIPGLEEEWARHTGTRHAIAVSNGTAAITVALGALGIEPGDEVIVPALSFVATAAAPLHLLAVPVFVDIDPRTYNMTPEAIEAAITPRTKAIVVVHLHGLPAEMDEITALAARHGIAVVEDAAQAHGAEYRGRRAGSIGAINTFSLNVSKNLATCGEGGLITTDDDRLATRATMLRQFGELIPERGERSYVAHFLGWNNKPSSLQAAFTRSQLTRLPEESERRDENVRRLLERVAALPGFLPPVVPDDRTHAWHILRFRVDPAAFGLADHLAGPLRATVQRALRAEGVPAAPYQLMPLPAQRVFRERLGLGGYPWALPGVPERPYREEDFPVTHRVIDDSFALQKAHLHPDAGPLLQRYADAFEKVWEHRDKLTRIAASMPYTHPWEQAEKIAEAEWDAAFGTPEGRA</sequence>
<dbReference type="RefSeq" id="WP_095584420.1">
    <property type="nucleotide sequence ID" value="NZ_JAJQQS010000028.1"/>
</dbReference>
<accession>A0A2A2D0W2</accession>
<evidence type="ECO:0000256" key="5">
    <source>
        <dbReference type="ARBA" id="ARBA00038398"/>
    </source>
</evidence>
<dbReference type="InterPro" id="IPR015421">
    <property type="entry name" value="PyrdxlP-dep_Trfase_major"/>
</dbReference>
<comment type="cofactor">
    <cofactor evidence="1">
        <name>pyridoxal 5'-phosphate</name>
        <dbReference type="ChEBI" id="CHEBI:597326"/>
    </cofactor>
</comment>
<protein>
    <submittedName>
        <fullName evidence="7">Glutamine--scyllo-inositol aminotransferase</fullName>
    </submittedName>
</protein>